<dbReference type="KEGG" id="piv:NCTC13079_00890"/>
<evidence type="ECO:0000256" key="5">
    <source>
        <dbReference type="ARBA" id="ARBA00022833"/>
    </source>
</evidence>
<dbReference type="InterPro" id="IPR006171">
    <property type="entry name" value="TOPRIM_dom"/>
</dbReference>
<dbReference type="SMART" id="SM00493">
    <property type="entry name" value="TOPRIM"/>
    <property type="match status" value="1"/>
</dbReference>
<dbReference type="OrthoDB" id="9804262at2"/>
<dbReference type="PANTHER" id="PTHR42785:SF1">
    <property type="entry name" value="DNA TOPOISOMERASE"/>
    <property type="match status" value="1"/>
</dbReference>
<dbReference type="Pfam" id="PF01131">
    <property type="entry name" value="Topoisom_bac"/>
    <property type="match status" value="1"/>
</dbReference>
<dbReference type="Proteomes" id="UP000269544">
    <property type="component" value="Chromosome"/>
</dbReference>
<dbReference type="GO" id="GO:0003917">
    <property type="term" value="F:DNA topoisomerase type I (single strand cut, ATP-independent) activity"/>
    <property type="evidence" value="ECO:0007669"/>
    <property type="project" value="UniProtKB-UniRule"/>
</dbReference>
<dbReference type="InterPro" id="IPR013825">
    <property type="entry name" value="Topo_IA_cen_sub2"/>
</dbReference>
<dbReference type="EMBL" id="LR134523">
    <property type="protein sequence ID" value="VEJ35725.1"/>
    <property type="molecule type" value="Genomic_DNA"/>
</dbReference>
<evidence type="ECO:0000256" key="10">
    <source>
        <dbReference type="HAMAP-Rule" id="MF_00952"/>
    </source>
</evidence>
<dbReference type="Gene3D" id="3.40.50.140">
    <property type="match status" value="1"/>
</dbReference>
<dbReference type="SUPFAM" id="SSF57783">
    <property type="entry name" value="Zinc beta-ribbon"/>
    <property type="match status" value="1"/>
</dbReference>
<gene>
    <name evidence="10 13" type="primary">topA</name>
    <name evidence="13" type="ORF">NCTC13079_00890</name>
</gene>
<dbReference type="CDD" id="cd03363">
    <property type="entry name" value="TOPRIM_TopoIA_TopoI"/>
    <property type="match status" value="1"/>
</dbReference>
<comment type="catalytic activity">
    <reaction evidence="1 10">
        <text>ATP-independent breakage of single-stranded DNA, followed by passage and rejoining.</text>
        <dbReference type="EC" id="5.6.2.1"/>
    </reaction>
</comment>
<dbReference type="SMART" id="SM00436">
    <property type="entry name" value="TOP1Bc"/>
    <property type="match status" value="1"/>
</dbReference>
<keyword evidence="6" id="KW-0460">Magnesium</keyword>
<comment type="function">
    <text evidence="10">Releases the supercoiling and torsional tension of DNA, which is introduced during the DNA replication and transcription, by transiently cleaving and rejoining one strand of the DNA duplex. Introduces a single-strand break via transesterification at a target site in duplex DNA. The scissile phosphodiester is attacked by the catalytic tyrosine of the enzyme, resulting in the formation of a DNA-(5'-phosphotyrosyl)-enzyme intermediate and the expulsion of a 3'-OH DNA strand. The free DNA strand then undergoes passage around the unbroken strand, thus removing DNA supercoils. Finally, in the religation step, the DNA 3'-OH attacks the covalent intermediate to expel the active-site tyrosine and restore the DNA phosphodiester backbone.</text>
</comment>
<dbReference type="SMART" id="SM00437">
    <property type="entry name" value="TOP1Ac"/>
    <property type="match status" value="1"/>
</dbReference>
<proteinExistence type="inferred from homology"/>
<dbReference type="InterPro" id="IPR034149">
    <property type="entry name" value="TOPRIM_TopoI"/>
</dbReference>
<dbReference type="CDD" id="cd00186">
    <property type="entry name" value="TOP1Ac"/>
    <property type="match status" value="1"/>
</dbReference>
<dbReference type="Gene3D" id="2.70.20.10">
    <property type="entry name" value="Topoisomerase I, domain 3"/>
    <property type="match status" value="1"/>
</dbReference>
<dbReference type="AlphaFoldDB" id="A0A3S4YVH2"/>
<accession>A0A3S4YVH2</accession>
<dbReference type="Gene3D" id="1.10.460.10">
    <property type="entry name" value="Topoisomerase I, domain 2"/>
    <property type="match status" value="1"/>
</dbReference>
<dbReference type="InterPro" id="IPR028612">
    <property type="entry name" value="Topoisom_1_IA"/>
</dbReference>
<dbReference type="EC" id="5.6.2.1" evidence="10"/>
<dbReference type="Pfam" id="PF01751">
    <property type="entry name" value="Toprim"/>
    <property type="match status" value="1"/>
</dbReference>
<dbReference type="InterPro" id="IPR003602">
    <property type="entry name" value="Topo_IA_DNA-bd_dom"/>
</dbReference>
<dbReference type="GO" id="GO:0008270">
    <property type="term" value="F:zinc ion binding"/>
    <property type="evidence" value="ECO:0007669"/>
    <property type="project" value="UniProtKB-KW"/>
</dbReference>
<sequence>MARNLIIVESPTKAKTIRKMAGSHYKVVASVGHIRDLPKSKLGIDVEDNYAPKYINIRGKGPIIKELKKEAKQANKVLLATDPDREGEAISWHLTHILDMNPEDDVRITFNEITKDAVKNGMKNPRPINMELVDSQQARRILDRLVGYKISPLLWKKVKSGLSAGRVQSVVLKIICDRESEIDAFVPEEYWSILAKLKKSRRTLEAKYFGVLKGDTAESVSIANREEADAILARMDKEHFTVRDVKKGSRKRSTSAPFTTSTMQQEANKRLNFSTRKSMQVAQRLYEGITISGEGSVGLITYMRTDSTRISAQAVDQAKKHILENYGEKYSRPYSWSKKKDNTQDAHECIRPANVERTPLSVKDSLSRDEFRLYNLIWSRFVASQMTAAKYDTQKVELLSNREVFRLSGSTLVFDGFLRVLPAKEQKDKEIPALEVGEKLKVADILPEQHFTQPPARYNEASLIKLLEELGIGRPSTYAPIINTLMSRYYVVMEEKKFVPTELGETVNDLLTEYFPRFVDEDFTADMEHSLDAVAEGDMAWQEAVDAVYKQLAKYLEVADKEIEKVEIRDEPTDIVCEKCGRNMVIKMGRYGKFLACPGFPECRNTKALVEKIGVTCPQCEDGEVVVKRSKKGRKFYGCDQYPACDFVSWDRPIDKKCPKCGDILTKKETRKGTRILCHNKDCDYSVWEGKDGNEA</sequence>
<feature type="site" description="Interaction with DNA" evidence="10">
    <location>
        <position position="155"/>
    </location>
</feature>
<dbReference type="InterPro" id="IPR013498">
    <property type="entry name" value="Topo_IA_Znf"/>
</dbReference>
<feature type="site" description="Interaction with DNA" evidence="10">
    <location>
        <position position="33"/>
    </location>
</feature>
<evidence type="ECO:0000313" key="14">
    <source>
        <dbReference type="Proteomes" id="UP000269544"/>
    </source>
</evidence>
<keyword evidence="8 10" id="KW-0238">DNA-binding</keyword>
<evidence type="ECO:0000256" key="8">
    <source>
        <dbReference type="ARBA" id="ARBA00023125"/>
    </source>
</evidence>
<dbReference type="PROSITE" id="PS50880">
    <property type="entry name" value="TOPRIM"/>
    <property type="match status" value="1"/>
</dbReference>
<dbReference type="RefSeq" id="WP_126465487.1">
    <property type="nucleotide sequence ID" value="NZ_LR134523.1"/>
</dbReference>
<feature type="site" description="Interaction with DNA" evidence="10">
    <location>
        <position position="139"/>
    </location>
</feature>
<dbReference type="InterPro" id="IPR013826">
    <property type="entry name" value="Topo_IA_cen_sub3"/>
</dbReference>
<evidence type="ECO:0000256" key="3">
    <source>
        <dbReference type="ARBA" id="ARBA00022723"/>
    </source>
</evidence>
<feature type="active site" description="O-(5'-phospho-DNA)-tyrosine intermediate" evidence="10">
    <location>
        <position position="302"/>
    </location>
</feature>
<evidence type="ECO:0000259" key="12">
    <source>
        <dbReference type="PROSITE" id="PS52039"/>
    </source>
</evidence>
<dbReference type="PROSITE" id="PS00396">
    <property type="entry name" value="TOPO_IA_1"/>
    <property type="match status" value="1"/>
</dbReference>
<keyword evidence="5" id="KW-0862">Zinc</keyword>
<evidence type="ECO:0000256" key="9">
    <source>
        <dbReference type="ARBA" id="ARBA00023235"/>
    </source>
</evidence>
<dbReference type="Pfam" id="PF01396">
    <property type="entry name" value="Zn_ribbon_Top1"/>
    <property type="match status" value="3"/>
</dbReference>
<keyword evidence="4" id="KW-0863">Zinc-finger</keyword>
<feature type="site" description="Interaction with DNA" evidence="10">
    <location>
        <position position="143"/>
    </location>
</feature>
<dbReference type="InterPro" id="IPR023406">
    <property type="entry name" value="Topo_IA_AS"/>
</dbReference>
<dbReference type="HAMAP" id="MF_00952">
    <property type="entry name" value="Topoisom_1_prok"/>
    <property type="match status" value="1"/>
</dbReference>
<evidence type="ECO:0000256" key="4">
    <source>
        <dbReference type="ARBA" id="ARBA00022771"/>
    </source>
</evidence>
<keyword evidence="9 10" id="KW-0413">Isomerase</keyword>
<evidence type="ECO:0000259" key="11">
    <source>
        <dbReference type="PROSITE" id="PS50880"/>
    </source>
</evidence>
<dbReference type="InterPro" id="IPR013497">
    <property type="entry name" value="Topo_IA_cen"/>
</dbReference>
<reference evidence="13 14" key="1">
    <citation type="submission" date="2018-12" db="EMBL/GenBank/DDBJ databases">
        <authorList>
            <consortium name="Pathogen Informatics"/>
        </authorList>
    </citation>
    <scope>NUCLEOTIDE SEQUENCE [LARGE SCALE GENOMIC DNA]</scope>
    <source>
        <strain evidence="13 14">NCTC13079</strain>
    </source>
</reference>
<keyword evidence="14" id="KW-1185">Reference proteome</keyword>
<dbReference type="PANTHER" id="PTHR42785">
    <property type="entry name" value="DNA TOPOISOMERASE, TYPE IA, CORE"/>
    <property type="match status" value="1"/>
</dbReference>
<feature type="domain" description="Topo IA-type catalytic" evidence="12">
    <location>
        <begin position="129"/>
        <end position="556"/>
    </location>
</feature>
<keyword evidence="3" id="KW-0479">Metal-binding</keyword>
<dbReference type="InterPro" id="IPR000380">
    <property type="entry name" value="Topo_IA"/>
</dbReference>
<feature type="region of interest" description="Interaction with DNA" evidence="10">
    <location>
        <begin position="163"/>
        <end position="168"/>
    </location>
</feature>
<dbReference type="PRINTS" id="PR00417">
    <property type="entry name" value="PRTPISMRASEI"/>
</dbReference>
<dbReference type="InterPro" id="IPR005733">
    <property type="entry name" value="TopoI_bac-type"/>
</dbReference>
<feature type="site" description="Interaction with DNA" evidence="10">
    <location>
        <position position="140"/>
    </location>
</feature>
<feature type="site" description="Interaction with DNA" evidence="10">
    <location>
        <position position="488"/>
    </location>
</feature>
<name>A0A3S4YVH2_9FIRM</name>
<dbReference type="Gene3D" id="1.10.290.10">
    <property type="entry name" value="Topoisomerase I, domain 4"/>
    <property type="match status" value="1"/>
</dbReference>
<organism evidence="13 14">
    <name type="scientific">Aedoeadaptatus ivorii</name>
    <dbReference type="NCBI Taxonomy" id="54006"/>
    <lineage>
        <taxon>Bacteria</taxon>
        <taxon>Bacillati</taxon>
        <taxon>Bacillota</taxon>
        <taxon>Tissierellia</taxon>
        <taxon>Tissierellales</taxon>
        <taxon>Peptoniphilaceae</taxon>
        <taxon>Aedoeadaptatus</taxon>
    </lineage>
</organism>
<dbReference type="GO" id="GO:0003677">
    <property type="term" value="F:DNA binding"/>
    <property type="evidence" value="ECO:0007669"/>
    <property type="project" value="UniProtKB-KW"/>
</dbReference>
<comment type="similarity">
    <text evidence="2 10">Belongs to the type IA topoisomerase family.</text>
</comment>
<feature type="site" description="Interaction with DNA" evidence="10">
    <location>
        <position position="148"/>
    </location>
</feature>
<evidence type="ECO:0000313" key="13">
    <source>
        <dbReference type="EMBL" id="VEJ35725.1"/>
    </source>
</evidence>
<dbReference type="InterPro" id="IPR003601">
    <property type="entry name" value="Topo_IA_2"/>
</dbReference>
<dbReference type="InterPro" id="IPR023405">
    <property type="entry name" value="Topo_IA_core_domain"/>
</dbReference>
<comment type="subunit">
    <text evidence="10">Monomer.</text>
</comment>
<dbReference type="NCBIfam" id="TIGR01051">
    <property type="entry name" value="topA_bact"/>
    <property type="match status" value="1"/>
</dbReference>
<dbReference type="GO" id="GO:0006265">
    <property type="term" value="P:DNA topological change"/>
    <property type="evidence" value="ECO:0007669"/>
    <property type="project" value="UniProtKB-UniRule"/>
</dbReference>
<dbReference type="GO" id="GO:0005694">
    <property type="term" value="C:chromosome"/>
    <property type="evidence" value="ECO:0007669"/>
    <property type="project" value="InterPro"/>
</dbReference>
<keyword evidence="7 10" id="KW-0799">Topoisomerase</keyword>
<feature type="site" description="Interaction with DNA" evidence="10">
    <location>
        <position position="304"/>
    </location>
</feature>
<dbReference type="PROSITE" id="PS52039">
    <property type="entry name" value="TOPO_IA_2"/>
    <property type="match status" value="1"/>
</dbReference>
<dbReference type="SUPFAM" id="SSF56712">
    <property type="entry name" value="Prokaryotic type I DNA topoisomerase"/>
    <property type="match status" value="1"/>
</dbReference>
<evidence type="ECO:0000256" key="1">
    <source>
        <dbReference type="ARBA" id="ARBA00000213"/>
    </source>
</evidence>
<dbReference type="InterPro" id="IPR013824">
    <property type="entry name" value="Topo_IA_cen_sub1"/>
</dbReference>
<dbReference type="Gene3D" id="3.30.65.10">
    <property type="entry name" value="Bacterial Topoisomerase I, domain 1"/>
    <property type="match status" value="2"/>
</dbReference>
<feature type="domain" description="Toprim" evidence="11">
    <location>
        <begin position="3"/>
        <end position="115"/>
    </location>
</feature>
<evidence type="ECO:0000256" key="2">
    <source>
        <dbReference type="ARBA" id="ARBA00009446"/>
    </source>
</evidence>
<evidence type="ECO:0000256" key="7">
    <source>
        <dbReference type="ARBA" id="ARBA00023029"/>
    </source>
</evidence>
<protein>
    <recommendedName>
        <fullName evidence="10">DNA topoisomerase 1</fullName>
        <ecNumber evidence="10">5.6.2.1</ecNumber>
    </recommendedName>
    <alternativeName>
        <fullName evidence="10">DNA topoisomerase I</fullName>
    </alternativeName>
</protein>
<evidence type="ECO:0000256" key="6">
    <source>
        <dbReference type="ARBA" id="ARBA00022842"/>
    </source>
</evidence>